<evidence type="ECO:0000259" key="14">
    <source>
        <dbReference type="PROSITE" id="PS50110"/>
    </source>
</evidence>
<keyword evidence="5" id="KW-0808">Transferase</keyword>
<dbReference type="Gene3D" id="3.40.50.2300">
    <property type="match status" value="1"/>
</dbReference>
<dbReference type="InterPro" id="IPR005467">
    <property type="entry name" value="His_kinase_dom"/>
</dbReference>
<dbReference type="InterPro" id="IPR003661">
    <property type="entry name" value="HisK_dim/P_dom"/>
</dbReference>
<dbReference type="Proteomes" id="UP001197827">
    <property type="component" value="Unassembled WGS sequence"/>
</dbReference>
<keyword evidence="10 12" id="KW-0472">Membrane</keyword>
<sequence length="685" mass="78527">MNKEEVVQLNKLKRKTGLFFIIVMGVMLICFNFLIQFEVNKEKISASYTAEDTVRKIETQLGRYLENSEMFKNIISSKHTISDEQFNQLASYMKKNKNVIEAYELAPNGIIEKAYPLKGNEKVIGMNTLELPERQKEANIARKSGEYTIAGPYELKQGGTGALLFDPIYINDGNEKKFWGFSILVLNWDAFLEELEVDKLEDATYHFKVWKEGNKGKHVIIMSCGHSSLNHTLSVACEVPNDTWYFEIVPFQGWIPMSYKIFGSIVSVLVAILLSMGYWQIILRREKEAVYAKQIEKVATEAQHANQAKTRFLFNMSHDIRTPMNAIIGYTQLLENNLDNKKQALDYILKLKSSSTILLSLINYILEMTQIESGKLDLKKEIGDLDDLVKNINVVVEPLIKEKKLHYSYHLEIKHHHIICDKTKLREIVLNILSNAIKYTPEGGNIELLIQEISFENNKVKYHFIIIDNGIGMKEDFLPHIFEEFAREKTSTESKVPGVGLGLPIVKSLIDMMNGTIQVESKLNKGTKFTVELSFLTSLQVENVNERNTSTLDFSGKHILLVEDNELNAEIGIELLNTFKVIIDLAKNGEECIKILEKMPEGYYDLILMDIQMPIMDGYEATKIIRSFNNKNAQIPIIAMTANAFEEDRKHALQLGMNEHLAKPVDIEKLKDVFTKYFNHEKREK</sequence>
<evidence type="ECO:0000313" key="17">
    <source>
        <dbReference type="Proteomes" id="UP001197827"/>
    </source>
</evidence>
<dbReference type="SUPFAM" id="SSF47384">
    <property type="entry name" value="Homodimeric domain of signal transducing histidine kinase"/>
    <property type="match status" value="1"/>
</dbReference>
<protein>
    <recommendedName>
        <fullName evidence="3">histidine kinase</fullName>
        <ecNumber evidence="3">2.7.13.3</ecNumber>
    </recommendedName>
</protein>
<dbReference type="SMART" id="SM00448">
    <property type="entry name" value="REC"/>
    <property type="match status" value="1"/>
</dbReference>
<dbReference type="PROSITE" id="PS50839">
    <property type="entry name" value="CHASE"/>
    <property type="match status" value="1"/>
</dbReference>
<evidence type="ECO:0000313" key="16">
    <source>
        <dbReference type="EMBL" id="MCB8562325.1"/>
    </source>
</evidence>
<dbReference type="FunFam" id="3.30.565.10:FF:000006">
    <property type="entry name" value="Sensor histidine kinase WalK"/>
    <property type="match status" value="1"/>
</dbReference>
<dbReference type="Gene3D" id="3.30.450.350">
    <property type="entry name" value="CHASE domain"/>
    <property type="match status" value="1"/>
</dbReference>
<keyword evidence="7" id="KW-0418">Kinase</keyword>
<dbReference type="Pfam" id="PF02518">
    <property type="entry name" value="HATPase_c"/>
    <property type="match status" value="1"/>
</dbReference>
<accession>A0AAW4VFM6</accession>
<dbReference type="InterPro" id="IPR004358">
    <property type="entry name" value="Sig_transdc_His_kin-like_C"/>
</dbReference>
<evidence type="ECO:0000256" key="5">
    <source>
        <dbReference type="ARBA" id="ARBA00022679"/>
    </source>
</evidence>
<proteinExistence type="predicted"/>
<dbReference type="GO" id="GO:0005886">
    <property type="term" value="C:plasma membrane"/>
    <property type="evidence" value="ECO:0007669"/>
    <property type="project" value="TreeGrafter"/>
</dbReference>
<feature type="domain" description="Histidine kinase" evidence="13">
    <location>
        <begin position="315"/>
        <end position="537"/>
    </location>
</feature>
<dbReference type="InterPro" id="IPR042240">
    <property type="entry name" value="CHASE_sf"/>
</dbReference>
<keyword evidence="4 11" id="KW-0597">Phosphoprotein</keyword>
<dbReference type="CDD" id="cd00082">
    <property type="entry name" value="HisKA"/>
    <property type="match status" value="1"/>
</dbReference>
<evidence type="ECO:0000256" key="9">
    <source>
        <dbReference type="ARBA" id="ARBA00023012"/>
    </source>
</evidence>
<keyword evidence="8 12" id="KW-1133">Transmembrane helix</keyword>
<dbReference type="Pfam" id="PF03924">
    <property type="entry name" value="CHASE"/>
    <property type="match status" value="1"/>
</dbReference>
<dbReference type="SUPFAM" id="SSF52172">
    <property type="entry name" value="CheY-like"/>
    <property type="match status" value="1"/>
</dbReference>
<dbReference type="AlphaFoldDB" id="A0AAW4VFM6"/>
<reference evidence="16" key="1">
    <citation type="submission" date="2021-10" db="EMBL/GenBank/DDBJ databases">
        <title>Collection of gut derived symbiotic bacterial strains cultured from healthy donors.</title>
        <authorList>
            <person name="Lin H."/>
            <person name="Littmann E."/>
            <person name="Kohout C."/>
            <person name="Pamer E.G."/>
        </authorList>
    </citation>
    <scope>NUCLEOTIDE SEQUENCE</scope>
    <source>
        <strain evidence="16">DFI.5.2</strain>
    </source>
</reference>
<dbReference type="SMART" id="SM00387">
    <property type="entry name" value="HATPase_c"/>
    <property type="match status" value="1"/>
</dbReference>
<dbReference type="InterPro" id="IPR011006">
    <property type="entry name" value="CheY-like_superfamily"/>
</dbReference>
<dbReference type="GO" id="GO:0009927">
    <property type="term" value="F:histidine phosphotransfer kinase activity"/>
    <property type="evidence" value="ECO:0007669"/>
    <property type="project" value="TreeGrafter"/>
</dbReference>
<comment type="subcellular location">
    <subcellularLocation>
        <location evidence="2">Membrane</location>
    </subcellularLocation>
</comment>
<dbReference type="PRINTS" id="PR00344">
    <property type="entry name" value="BCTRLSENSOR"/>
</dbReference>
<feature type="transmembrane region" description="Helical" evidence="12">
    <location>
        <begin position="17"/>
        <end position="35"/>
    </location>
</feature>
<dbReference type="InterPro" id="IPR036097">
    <property type="entry name" value="HisK_dim/P_sf"/>
</dbReference>
<dbReference type="SMART" id="SM01079">
    <property type="entry name" value="CHASE"/>
    <property type="match status" value="1"/>
</dbReference>
<dbReference type="SUPFAM" id="SSF55874">
    <property type="entry name" value="ATPase domain of HSP90 chaperone/DNA topoisomerase II/histidine kinase"/>
    <property type="match status" value="1"/>
</dbReference>
<comment type="catalytic activity">
    <reaction evidence="1">
        <text>ATP + protein L-histidine = ADP + protein N-phospho-L-histidine.</text>
        <dbReference type="EC" id="2.7.13.3"/>
    </reaction>
</comment>
<dbReference type="PANTHER" id="PTHR43047:SF72">
    <property type="entry name" value="OSMOSENSING HISTIDINE PROTEIN KINASE SLN1"/>
    <property type="match status" value="1"/>
</dbReference>
<feature type="transmembrane region" description="Helical" evidence="12">
    <location>
        <begin position="261"/>
        <end position="279"/>
    </location>
</feature>
<evidence type="ECO:0000259" key="13">
    <source>
        <dbReference type="PROSITE" id="PS50109"/>
    </source>
</evidence>
<evidence type="ECO:0000256" key="12">
    <source>
        <dbReference type="SAM" id="Phobius"/>
    </source>
</evidence>
<dbReference type="Pfam" id="PF00512">
    <property type="entry name" value="HisKA"/>
    <property type="match status" value="1"/>
</dbReference>
<dbReference type="SMART" id="SM00388">
    <property type="entry name" value="HisKA"/>
    <property type="match status" value="1"/>
</dbReference>
<comment type="caution">
    <text evidence="16">The sequence shown here is derived from an EMBL/GenBank/DDBJ whole genome shotgun (WGS) entry which is preliminary data.</text>
</comment>
<gene>
    <name evidence="16" type="ORF">LJD74_09985</name>
</gene>
<name>A0AAW4VFM6_9FIRM</name>
<evidence type="ECO:0000256" key="6">
    <source>
        <dbReference type="ARBA" id="ARBA00022692"/>
    </source>
</evidence>
<dbReference type="CDD" id="cd17546">
    <property type="entry name" value="REC_hyHK_CKI1_RcsC-like"/>
    <property type="match status" value="1"/>
</dbReference>
<evidence type="ECO:0000256" key="8">
    <source>
        <dbReference type="ARBA" id="ARBA00022989"/>
    </source>
</evidence>
<feature type="domain" description="CHASE" evidence="15">
    <location>
        <begin position="107"/>
        <end position="200"/>
    </location>
</feature>
<dbReference type="InterPro" id="IPR003594">
    <property type="entry name" value="HATPase_dom"/>
</dbReference>
<dbReference type="CDD" id="cd00075">
    <property type="entry name" value="HATPase"/>
    <property type="match status" value="1"/>
</dbReference>
<dbReference type="GO" id="GO:0000155">
    <property type="term" value="F:phosphorelay sensor kinase activity"/>
    <property type="evidence" value="ECO:0007669"/>
    <property type="project" value="InterPro"/>
</dbReference>
<dbReference type="Gene3D" id="1.10.287.130">
    <property type="match status" value="1"/>
</dbReference>
<dbReference type="InterPro" id="IPR001789">
    <property type="entry name" value="Sig_transdc_resp-reg_receiver"/>
</dbReference>
<keyword evidence="6 12" id="KW-0812">Transmembrane</keyword>
<feature type="modified residue" description="4-aspartylphosphate" evidence="11">
    <location>
        <position position="610"/>
    </location>
</feature>
<dbReference type="RefSeq" id="WP_227408582.1">
    <property type="nucleotide sequence ID" value="NZ_JAJDKQ010000020.1"/>
</dbReference>
<evidence type="ECO:0000256" key="1">
    <source>
        <dbReference type="ARBA" id="ARBA00000085"/>
    </source>
</evidence>
<organism evidence="16 17">
    <name type="scientific">Faecalibacillus intestinalis</name>
    <dbReference type="NCBI Taxonomy" id="1982626"/>
    <lineage>
        <taxon>Bacteria</taxon>
        <taxon>Bacillati</taxon>
        <taxon>Bacillota</taxon>
        <taxon>Erysipelotrichia</taxon>
        <taxon>Erysipelotrichales</taxon>
        <taxon>Coprobacillaceae</taxon>
        <taxon>Faecalibacillus</taxon>
    </lineage>
</organism>
<dbReference type="PROSITE" id="PS50109">
    <property type="entry name" value="HIS_KIN"/>
    <property type="match status" value="1"/>
</dbReference>
<dbReference type="EMBL" id="JAJDKQ010000020">
    <property type="protein sequence ID" value="MCB8562325.1"/>
    <property type="molecule type" value="Genomic_DNA"/>
</dbReference>
<keyword evidence="9" id="KW-0902">Two-component regulatory system</keyword>
<evidence type="ECO:0000256" key="11">
    <source>
        <dbReference type="PROSITE-ProRule" id="PRU00169"/>
    </source>
</evidence>
<dbReference type="PANTHER" id="PTHR43047">
    <property type="entry name" value="TWO-COMPONENT HISTIDINE PROTEIN KINASE"/>
    <property type="match status" value="1"/>
</dbReference>
<dbReference type="InterPro" id="IPR036890">
    <property type="entry name" value="HATPase_C_sf"/>
</dbReference>
<dbReference type="PROSITE" id="PS50110">
    <property type="entry name" value="RESPONSE_REGULATORY"/>
    <property type="match status" value="1"/>
</dbReference>
<evidence type="ECO:0000256" key="4">
    <source>
        <dbReference type="ARBA" id="ARBA00022553"/>
    </source>
</evidence>
<evidence type="ECO:0000256" key="10">
    <source>
        <dbReference type="ARBA" id="ARBA00023136"/>
    </source>
</evidence>
<dbReference type="InterPro" id="IPR006189">
    <property type="entry name" value="CHASE_dom"/>
</dbReference>
<evidence type="ECO:0000259" key="15">
    <source>
        <dbReference type="PROSITE" id="PS50839"/>
    </source>
</evidence>
<evidence type="ECO:0000256" key="2">
    <source>
        <dbReference type="ARBA" id="ARBA00004370"/>
    </source>
</evidence>
<feature type="domain" description="Response regulatory" evidence="14">
    <location>
        <begin position="558"/>
        <end position="678"/>
    </location>
</feature>
<evidence type="ECO:0000256" key="7">
    <source>
        <dbReference type="ARBA" id="ARBA00022777"/>
    </source>
</evidence>
<dbReference type="EC" id="2.7.13.3" evidence="3"/>
<evidence type="ECO:0000256" key="3">
    <source>
        <dbReference type="ARBA" id="ARBA00012438"/>
    </source>
</evidence>
<dbReference type="Gene3D" id="3.30.565.10">
    <property type="entry name" value="Histidine kinase-like ATPase, C-terminal domain"/>
    <property type="match status" value="1"/>
</dbReference>
<dbReference type="Pfam" id="PF00072">
    <property type="entry name" value="Response_reg"/>
    <property type="match status" value="1"/>
</dbReference>